<accession>A0A210R4A2</accession>
<protein>
    <recommendedName>
        <fullName evidence="4">Retrotransposon gag domain-containing protein</fullName>
    </recommendedName>
</protein>
<gene>
    <name evidence="2" type="ORF">KP79_PYT10853</name>
</gene>
<evidence type="ECO:0000313" key="2">
    <source>
        <dbReference type="EMBL" id="OWF55812.1"/>
    </source>
</evidence>
<sequence length="236" mass="26033">MKERFSDKDVPVVARRELNFTKQEESESLAEFAQRIQTITGDCFAHADTTARNQIATEAFLKGCREKMAAQRAMEKNTKTVHKALKYIKASVANQRALFGSRTPHYPSRQVEFAEGTKSEDDKVEEVPVQLSKGELQELKKYLAQLSAGGHRSLVHPKTTGVIGTTVDPAIGRRTLNKVLRETVTGHPDIRETHLAQGHQIEVKTNLAGAPGNQGEATTVPPVGVTIEDGIPRQRD</sequence>
<dbReference type="AlphaFoldDB" id="A0A210R4A2"/>
<reference evidence="2 3" key="1">
    <citation type="journal article" date="2017" name="Nat. Ecol. Evol.">
        <title>Scallop genome provides insights into evolution of bilaterian karyotype and development.</title>
        <authorList>
            <person name="Wang S."/>
            <person name="Zhang J."/>
            <person name="Jiao W."/>
            <person name="Li J."/>
            <person name="Xun X."/>
            <person name="Sun Y."/>
            <person name="Guo X."/>
            <person name="Huan P."/>
            <person name="Dong B."/>
            <person name="Zhang L."/>
            <person name="Hu X."/>
            <person name="Sun X."/>
            <person name="Wang J."/>
            <person name="Zhao C."/>
            <person name="Wang Y."/>
            <person name="Wang D."/>
            <person name="Huang X."/>
            <person name="Wang R."/>
            <person name="Lv J."/>
            <person name="Li Y."/>
            <person name="Zhang Z."/>
            <person name="Liu B."/>
            <person name="Lu W."/>
            <person name="Hui Y."/>
            <person name="Liang J."/>
            <person name="Zhou Z."/>
            <person name="Hou R."/>
            <person name="Li X."/>
            <person name="Liu Y."/>
            <person name="Li H."/>
            <person name="Ning X."/>
            <person name="Lin Y."/>
            <person name="Zhao L."/>
            <person name="Xing Q."/>
            <person name="Dou J."/>
            <person name="Li Y."/>
            <person name="Mao J."/>
            <person name="Guo H."/>
            <person name="Dou H."/>
            <person name="Li T."/>
            <person name="Mu C."/>
            <person name="Jiang W."/>
            <person name="Fu Q."/>
            <person name="Fu X."/>
            <person name="Miao Y."/>
            <person name="Liu J."/>
            <person name="Yu Q."/>
            <person name="Li R."/>
            <person name="Liao H."/>
            <person name="Li X."/>
            <person name="Kong Y."/>
            <person name="Jiang Z."/>
            <person name="Chourrout D."/>
            <person name="Li R."/>
            <person name="Bao Z."/>
        </authorList>
    </citation>
    <scope>NUCLEOTIDE SEQUENCE [LARGE SCALE GENOMIC DNA]</scope>
    <source>
        <strain evidence="2 3">PY_sf001</strain>
    </source>
</reference>
<dbReference type="Proteomes" id="UP000242188">
    <property type="component" value="Unassembled WGS sequence"/>
</dbReference>
<keyword evidence="3" id="KW-1185">Reference proteome</keyword>
<proteinExistence type="predicted"/>
<name>A0A210R4A2_MIZYE</name>
<evidence type="ECO:0000256" key="1">
    <source>
        <dbReference type="SAM" id="MobiDB-lite"/>
    </source>
</evidence>
<organism evidence="2 3">
    <name type="scientific">Mizuhopecten yessoensis</name>
    <name type="common">Japanese scallop</name>
    <name type="synonym">Patinopecten yessoensis</name>
    <dbReference type="NCBI Taxonomy" id="6573"/>
    <lineage>
        <taxon>Eukaryota</taxon>
        <taxon>Metazoa</taxon>
        <taxon>Spiralia</taxon>
        <taxon>Lophotrochozoa</taxon>
        <taxon>Mollusca</taxon>
        <taxon>Bivalvia</taxon>
        <taxon>Autobranchia</taxon>
        <taxon>Pteriomorphia</taxon>
        <taxon>Pectinida</taxon>
        <taxon>Pectinoidea</taxon>
        <taxon>Pectinidae</taxon>
        <taxon>Mizuhopecten</taxon>
    </lineage>
</organism>
<dbReference type="EMBL" id="NEDP02000462">
    <property type="protein sequence ID" value="OWF55812.1"/>
    <property type="molecule type" value="Genomic_DNA"/>
</dbReference>
<feature type="region of interest" description="Disordered" evidence="1">
    <location>
        <begin position="208"/>
        <end position="236"/>
    </location>
</feature>
<evidence type="ECO:0008006" key="4">
    <source>
        <dbReference type="Google" id="ProtNLM"/>
    </source>
</evidence>
<evidence type="ECO:0000313" key="3">
    <source>
        <dbReference type="Proteomes" id="UP000242188"/>
    </source>
</evidence>
<comment type="caution">
    <text evidence="2">The sequence shown here is derived from an EMBL/GenBank/DDBJ whole genome shotgun (WGS) entry which is preliminary data.</text>
</comment>